<dbReference type="SUPFAM" id="SSF51998">
    <property type="entry name" value="PFL-like glycyl radical enzymes"/>
    <property type="match status" value="1"/>
</dbReference>
<accession>D9J0S7</accession>
<dbReference type="PANTHER" id="PTHR11573">
    <property type="entry name" value="RIBONUCLEOSIDE-DIPHOSPHATE REDUCTASE LARGE CHAIN"/>
    <property type="match status" value="1"/>
</dbReference>
<reference evidence="3 4" key="1">
    <citation type="journal article" date="2010" name="J. Bacteriol.">
        <title>Brochothrix thermosphacta bacteriophages feature heterogeneous and highly mosaic genomes and utilize unique prophage insertion sites.</title>
        <authorList>
            <person name="Kilcher S."/>
            <person name="Loessner M.J."/>
            <person name="Klumpp J."/>
        </authorList>
    </citation>
    <scope>NUCLEOTIDE SEQUENCE [LARGE SCALE GENOMIC DNA]</scope>
</reference>
<dbReference type="KEGG" id="vg:10359160"/>
<dbReference type="GeneID" id="10359160"/>
<comment type="similarity">
    <text evidence="1">Belongs to the ribonucleoside diphosphate reductase large chain family.</text>
</comment>
<dbReference type="GO" id="GO:0004748">
    <property type="term" value="F:ribonucleoside-diphosphate reductase activity, thioredoxin disulfide as acceptor"/>
    <property type="evidence" value="ECO:0007669"/>
    <property type="project" value="TreeGrafter"/>
</dbReference>
<dbReference type="InterPro" id="IPR000788">
    <property type="entry name" value="RNR_lg_C"/>
</dbReference>
<evidence type="ECO:0000259" key="2">
    <source>
        <dbReference type="Pfam" id="PF02867"/>
    </source>
</evidence>
<sequence length="163" mass="18812">MESIEQFIRERGLCSEQSRIHRNGSIGYVAEASPSIQPIIQRVEERQEKKTGKTYYPAPKLSDRTMPYYRSAYDMSMLDMIDVYAEATKHVDQGISMSVYFAKHIKAGLYPWKTGDNEYNTRDLSLVRSYAHAKGIKSMYYTRSYSEEEGRENSINTCESCSI</sequence>
<evidence type="ECO:0000313" key="4">
    <source>
        <dbReference type="Proteomes" id="UP000000331"/>
    </source>
</evidence>
<feature type="domain" description="Ribonucleotide reductase large subunit C-terminal" evidence="2">
    <location>
        <begin position="23"/>
        <end position="142"/>
    </location>
</feature>
<dbReference type="Proteomes" id="UP000000331">
    <property type="component" value="Segment"/>
</dbReference>
<dbReference type="InterPro" id="IPR039718">
    <property type="entry name" value="Rrm1"/>
</dbReference>
<protein>
    <submittedName>
        <fullName evidence="3">Gp130</fullName>
    </submittedName>
</protein>
<dbReference type="PANTHER" id="PTHR11573:SF30">
    <property type="entry name" value="RIBONUCLEOSIDE-DIPHOSPHATE REDUCTASE 2 SUBUNIT ALPHA"/>
    <property type="match status" value="1"/>
</dbReference>
<name>D9J0S7_9CAUD</name>
<dbReference type="Pfam" id="PF02867">
    <property type="entry name" value="Ribonuc_red_lgC"/>
    <property type="match status" value="1"/>
</dbReference>
<evidence type="ECO:0000313" key="3">
    <source>
        <dbReference type="EMBL" id="ADJ53164.1"/>
    </source>
</evidence>
<dbReference type="EMBL" id="HM242243">
    <property type="protein sequence ID" value="ADJ53164.1"/>
    <property type="molecule type" value="Genomic_DNA"/>
</dbReference>
<organism evidence="3 4">
    <name type="scientific">Brochothrix phage A9</name>
    <dbReference type="NCBI Taxonomy" id="857312"/>
    <lineage>
        <taxon>Viruses</taxon>
        <taxon>Duplodnaviria</taxon>
        <taxon>Heunggongvirae</taxon>
        <taxon>Uroviricota</taxon>
        <taxon>Caudoviricetes</taxon>
        <taxon>Herelleviridae</taxon>
        <taxon>Klumppvirus</taxon>
        <taxon>Klumppvirus A9</taxon>
    </lineage>
</organism>
<dbReference type="GO" id="GO:0009263">
    <property type="term" value="P:deoxyribonucleotide biosynthetic process"/>
    <property type="evidence" value="ECO:0007669"/>
    <property type="project" value="TreeGrafter"/>
</dbReference>
<keyword evidence="4" id="KW-1185">Reference proteome</keyword>
<dbReference type="Gene3D" id="3.20.70.20">
    <property type="match status" value="1"/>
</dbReference>
<proteinExistence type="inferred from homology"/>
<dbReference type="GO" id="GO:0005524">
    <property type="term" value="F:ATP binding"/>
    <property type="evidence" value="ECO:0007669"/>
    <property type="project" value="TreeGrafter"/>
</dbReference>
<evidence type="ECO:0000256" key="1">
    <source>
        <dbReference type="ARBA" id="ARBA00010406"/>
    </source>
</evidence>
<dbReference type="RefSeq" id="YP_004301463.1">
    <property type="nucleotide sequence ID" value="NC_015253.1"/>
</dbReference>